<gene>
    <name evidence="3" type="ORF">BK816_02605</name>
</gene>
<dbReference type="EMBL" id="CP017812">
    <property type="protein sequence ID" value="AOZ72326.1"/>
    <property type="molecule type" value="Genomic_DNA"/>
</dbReference>
<dbReference type="InterPro" id="IPR027417">
    <property type="entry name" value="P-loop_NTPase"/>
</dbReference>
<dbReference type="Proteomes" id="UP000176288">
    <property type="component" value="Chromosome"/>
</dbReference>
<sequence>MDTLLLERQARRRVQDAGINPMTDSLALRQIISEVVSDLEVKILEENESDLFDPQTICAQLSAKIGGFGPLQPYLEDPEIEEIWGNAPDKIFISKRGNTQLTPVIMEASEVKDLVERMLLSSGRRLDLASPFVDATMPGGERLHVVIPPITSAHWSFNIRKHVVKAHRLSRLVELKTMPAGLAELLKVCVEQGLSILVSGATQAGKTTTVRALAGQIPATERVITCEEVFELGLAHRDVVALQTRNANLEGGGAIHLRDLVRESLRMRPERLLIGEVRGAESLDMLIALNCGIPGMCTIHANSAREALHKLCVLPLLAGENVTNQFVMPTVASTIDLVVQMKRDRTGARYVSEVLAVTGQVENGVIVTSTLFTSDGIQPQAHPAQIPHEERFEAAGIEIRELLAKVAS</sequence>
<proteinExistence type="inferred from homology"/>
<dbReference type="OrthoDB" id="9810761at2"/>
<dbReference type="InterPro" id="IPR001482">
    <property type="entry name" value="T2SS/T4SS_dom"/>
</dbReference>
<dbReference type="PANTHER" id="PTHR30486">
    <property type="entry name" value="TWITCHING MOTILITY PROTEIN PILT"/>
    <property type="match status" value="1"/>
</dbReference>
<protein>
    <submittedName>
        <fullName evidence="3">Pilus assembly protein CpaF</fullName>
    </submittedName>
</protein>
<dbReference type="KEGG" id="avu:BK816_02605"/>
<dbReference type="GO" id="GO:0016887">
    <property type="term" value="F:ATP hydrolysis activity"/>
    <property type="evidence" value="ECO:0007669"/>
    <property type="project" value="InterPro"/>
</dbReference>
<organism evidence="3 4">
    <name type="scientific">Boudabousia tangfeifanii</name>
    <dbReference type="NCBI Taxonomy" id="1912795"/>
    <lineage>
        <taxon>Bacteria</taxon>
        <taxon>Bacillati</taxon>
        <taxon>Actinomycetota</taxon>
        <taxon>Actinomycetes</taxon>
        <taxon>Actinomycetales</taxon>
        <taxon>Actinomycetaceae</taxon>
        <taxon>Boudabousia</taxon>
    </lineage>
</organism>
<keyword evidence="4" id="KW-1185">Reference proteome</keyword>
<evidence type="ECO:0000259" key="2">
    <source>
        <dbReference type="Pfam" id="PF00437"/>
    </source>
</evidence>
<evidence type="ECO:0000313" key="3">
    <source>
        <dbReference type="EMBL" id="AOZ72326.1"/>
    </source>
</evidence>
<comment type="similarity">
    <text evidence="1">Belongs to the GSP E family.</text>
</comment>
<dbReference type="InterPro" id="IPR050921">
    <property type="entry name" value="T4SS_GSP_E_ATPase"/>
</dbReference>
<dbReference type="CDD" id="cd01130">
    <property type="entry name" value="VirB11-like_ATPase"/>
    <property type="match status" value="1"/>
</dbReference>
<dbReference type="Gene3D" id="3.30.450.380">
    <property type="match status" value="1"/>
</dbReference>
<evidence type="ECO:0000313" key="4">
    <source>
        <dbReference type="Proteomes" id="UP000176288"/>
    </source>
</evidence>
<dbReference type="RefSeq" id="WP_071163792.1">
    <property type="nucleotide sequence ID" value="NZ_CP017812.1"/>
</dbReference>
<reference evidence="3 4" key="1">
    <citation type="submission" date="2016-10" db="EMBL/GenBank/DDBJ databases">
        <title>Actinomyces aegypiusis sp. nov., isolated from the Aegypius monachus in Qinghai Tibet Plateau China.</title>
        <authorList>
            <person name="Wang Y."/>
        </authorList>
    </citation>
    <scope>NUCLEOTIDE SEQUENCE [LARGE SCALE GENOMIC DNA]</scope>
    <source>
        <strain evidence="3 4">VUL4_3</strain>
    </source>
</reference>
<feature type="domain" description="Bacterial type II secretion system protein E" evidence="2">
    <location>
        <begin position="68"/>
        <end position="339"/>
    </location>
</feature>
<dbReference type="PANTHER" id="PTHR30486:SF6">
    <property type="entry name" value="TYPE IV PILUS RETRACTATION ATPASE PILT"/>
    <property type="match status" value="1"/>
</dbReference>
<dbReference type="Pfam" id="PF00437">
    <property type="entry name" value="T2SSE"/>
    <property type="match status" value="1"/>
</dbReference>
<name>A0A1D9MJ67_9ACTO</name>
<dbReference type="AlphaFoldDB" id="A0A1D9MJ67"/>
<dbReference type="Gene3D" id="3.40.50.300">
    <property type="entry name" value="P-loop containing nucleotide triphosphate hydrolases"/>
    <property type="match status" value="1"/>
</dbReference>
<accession>A0A1D9MJ67</accession>
<evidence type="ECO:0000256" key="1">
    <source>
        <dbReference type="ARBA" id="ARBA00006611"/>
    </source>
</evidence>
<dbReference type="SUPFAM" id="SSF52540">
    <property type="entry name" value="P-loop containing nucleoside triphosphate hydrolases"/>
    <property type="match status" value="1"/>
</dbReference>
<dbReference type="STRING" id="1912795.BK816_02605"/>